<evidence type="ECO:0000313" key="4">
    <source>
        <dbReference type="EMBL" id="AXH13203.1"/>
    </source>
</evidence>
<dbReference type="EMBL" id="CP031217">
    <property type="protein sequence ID" value="AXH13203.1"/>
    <property type="molecule type" value="Genomic_DNA"/>
</dbReference>
<dbReference type="RefSeq" id="WP_114839992.1">
    <property type="nucleotide sequence ID" value="NZ_CP031217.1"/>
</dbReference>
<dbReference type="InterPro" id="IPR016047">
    <property type="entry name" value="M23ase_b-sheet_dom"/>
</dbReference>
<gene>
    <name evidence="4" type="ORF">ABIV_2228</name>
    <name evidence="5" type="ORF">CRV05_07360</name>
</gene>
<keyword evidence="1" id="KW-0732">Signal</keyword>
<evidence type="ECO:0000313" key="5">
    <source>
        <dbReference type="EMBL" id="RXK10189.1"/>
    </source>
</evidence>
<dbReference type="AlphaFoldDB" id="A0AAX2A7G6"/>
<evidence type="ECO:0000313" key="6">
    <source>
        <dbReference type="Proteomes" id="UP000253850"/>
    </source>
</evidence>
<dbReference type="InterPro" id="IPR011055">
    <property type="entry name" value="Dup_hybrid_motif"/>
</dbReference>
<accession>A0AAX2A7G6</accession>
<name>A0AAX2A7G6_9BACT</name>
<dbReference type="InterPro" id="IPR050570">
    <property type="entry name" value="Cell_wall_metabolism_enzyme"/>
</dbReference>
<dbReference type="KEGG" id="hbv:ABIV_2228"/>
<dbReference type="CDD" id="cd12797">
    <property type="entry name" value="M23_peptidase"/>
    <property type="match status" value="1"/>
</dbReference>
<dbReference type="PANTHER" id="PTHR21666:SF289">
    <property type="entry name" value="L-ALA--D-GLU ENDOPEPTIDASE"/>
    <property type="match status" value="1"/>
</dbReference>
<dbReference type="Pfam" id="PF01551">
    <property type="entry name" value="Peptidase_M23"/>
    <property type="match status" value="1"/>
</dbReference>
<reference evidence="5 7" key="1">
    <citation type="submission" date="2017-10" db="EMBL/GenBank/DDBJ databases">
        <title>Genomics of the genus Arcobacter.</title>
        <authorList>
            <person name="Perez-Cataluna A."/>
            <person name="Figueras M.J."/>
        </authorList>
    </citation>
    <scope>NUCLEOTIDE SEQUENCE [LARGE SCALE GENOMIC DNA]</scope>
    <source>
        <strain evidence="5 7">CECT 7835</strain>
    </source>
</reference>
<evidence type="ECO:0000313" key="7">
    <source>
        <dbReference type="Proteomes" id="UP000289193"/>
    </source>
</evidence>
<dbReference type="Gene3D" id="2.70.70.10">
    <property type="entry name" value="Glucose Permease (Domain IIA)"/>
    <property type="match status" value="1"/>
</dbReference>
<proteinExistence type="predicted"/>
<dbReference type="EMBL" id="PDKM01000003">
    <property type="protein sequence ID" value="RXK10189.1"/>
    <property type="molecule type" value="Genomic_DNA"/>
</dbReference>
<feature type="transmembrane region" description="Helical" evidence="2">
    <location>
        <begin position="12"/>
        <end position="29"/>
    </location>
</feature>
<organism evidence="5 7">
    <name type="scientific">Halarcobacter bivalviorum</name>
    <dbReference type="NCBI Taxonomy" id="663364"/>
    <lineage>
        <taxon>Bacteria</taxon>
        <taxon>Pseudomonadati</taxon>
        <taxon>Campylobacterota</taxon>
        <taxon>Epsilonproteobacteria</taxon>
        <taxon>Campylobacterales</taxon>
        <taxon>Arcobacteraceae</taxon>
        <taxon>Halarcobacter</taxon>
    </lineage>
</organism>
<sequence>MRRQKNSFGKLVIFLVLAIVIAAAVFVYFSPQFEKESPKITTENSLYWNGKDKLTISLYDDSGIKSYSAYYVSNNGPVVINNQKLSSKQTNVTFNLGDIRLDPNAKSVKIIIEVTDRSNWNFFQGNSVSKEFILEVDRKRPVANVITNSYNIRQGGSAAVVVEVKDENLSDKYITFNNEYRFELIPYKKENFYMAIIAWPVWEEEFSRVNLVAIDKANNKTISKVPLYIKDLKIKNDKIKISKDFVEKISIPVLQKSDYEVPTNSVDIFLKQNKELRLNNVATIKKASVENMSREQVEKFTLKPFLRLTGSKTFAGFAERRHYYYEGEKIDEAWHLGMDWASIKHANINISNPGKVIYNDYLGIYGNTLIIDHGYGVQSLYAHTSKSFVQTSEDVKAGDKIATTGSSGAVFGDHLHFGVLVQGIEVNPLEWMDRNWIKTRITNILQEADYAIKSSDK</sequence>
<keyword evidence="2" id="KW-1133">Transmembrane helix</keyword>
<reference evidence="4 6" key="2">
    <citation type="submission" date="2018-07" db="EMBL/GenBank/DDBJ databases">
        <title>Complete genome of the Arcobacter bivalviorum type strain LMG 26154.</title>
        <authorList>
            <person name="Miller W.G."/>
            <person name="Yee E."/>
            <person name="Bono J.L."/>
        </authorList>
    </citation>
    <scope>NUCLEOTIDE SEQUENCE [LARGE SCALE GENOMIC DNA]</scope>
    <source>
        <strain evidence="4 6">LMG 26154</strain>
    </source>
</reference>
<dbReference type="Proteomes" id="UP000253850">
    <property type="component" value="Chromosome"/>
</dbReference>
<dbReference type="Proteomes" id="UP000289193">
    <property type="component" value="Unassembled WGS sequence"/>
</dbReference>
<keyword evidence="7" id="KW-1185">Reference proteome</keyword>
<dbReference type="GO" id="GO:0004222">
    <property type="term" value="F:metalloendopeptidase activity"/>
    <property type="evidence" value="ECO:0007669"/>
    <property type="project" value="TreeGrafter"/>
</dbReference>
<dbReference type="SUPFAM" id="SSF51261">
    <property type="entry name" value="Duplicated hybrid motif"/>
    <property type="match status" value="1"/>
</dbReference>
<feature type="domain" description="M23ase beta-sheet core" evidence="3">
    <location>
        <begin position="335"/>
        <end position="428"/>
    </location>
</feature>
<dbReference type="PANTHER" id="PTHR21666">
    <property type="entry name" value="PEPTIDASE-RELATED"/>
    <property type="match status" value="1"/>
</dbReference>
<evidence type="ECO:0000259" key="3">
    <source>
        <dbReference type="Pfam" id="PF01551"/>
    </source>
</evidence>
<evidence type="ECO:0000256" key="2">
    <source>
        <dbReference type="SAM" id="Phobius"/>
    </source>
</evidence>
<protein>
    <submittedName>
        <fullName evidence="5">Peptidase M24</fullName>
    </submittedName>
    <submittedName>
        <fullName evidence="4">Zinc metallopeptidase, M23 family</fullName>
    </submittedName>
</protein>
<evidence type="ECO:0000256" key="1">
    <source>
        <dbReference type="ARBA" id="ARBA00022729"/>
    </source>
</evidence>
<keyword evidence="2" id="KW-0472">Membrane</keyword>
<keyword evidence="2" id="KW-0812">Transmembrane</keyword>